<sequence length="107" mass="12706">MIFLKKSTLYQAVENVKPTLELKRVRKGGTTYQVPAIVSQKRQERLAIKWIIESAEKKKKKNKNSFSNCLVSEILDAFNKTGQPRQRRDEQLKVAEFNRAYTLYRWW</sequence>
<name>A0A5J6DTM0_9CHLO</name>
<keyword evidence="5" id="KW-0496">Mitochondrion</keyword>
<geneLocation type="mitochondrion" evidence="5"/>
<dbReference type="InterPro" id="IPR036823">
    <property type="entry name" value="Ribosomal_uS7_dom_sf"/>
</dbReference>
<dbReference type="GO" id="GO:0006412">
    <property type="term" value="P:translation"/>
    <property type="evidence" value="ECO:0007669"/>
    <property type="project" value="InterPro"/>
</dbReference>
<dbReference type="InterPro" id="IPR023798">
    <property type="entry name" value="Ribosomal_uS7_dom"/>
</dbReference>
<evidence type="ECO:0000256" key="1">
    <source>
        <dbReference type="ARBA" id="ARBA00007151"/>
    </source>
</evidence>
<dbReference type="AlphaFoldDB" id="A0A5J6DTM0"/>
<gene>
    <name evidence="5" type="primary">rps7</name>
</gene>
<comment type="similarity">
    <text evidence="1">Belongs to the universal ribosomal protein uS7 family.</text>
</comment>
<evidence type="ECO:0000259" key="4">
    <source>
        <dbReference type="Pfam" id="PF00177"/>
    </source>
</evidence>
<organism evidence="5">
    <name type="scientific">Trebouxia lynnae</name>
    <dbReference type="NCBI Taxonomy" id="1825957"/>
    <lineage>
        <taxon>Eukaryota</taxon>
        <taxon>Viridiplantae</taxon>
        <taxon>Chlorophyta</taxon>
        <taxon>core chlorophytes</taxon>
        <taxon>Trebouxiophyceae</taxon>
        <taxon>Trebouxiales</taxon>
        <taxon>Trebouxiaceae</taxon>
        <taxon>Trebouxia</taxon>
    </lineage>
</organism>
<proteinExistence type="inferred from homology"/>
<dbReference type="InterPro" id="IPR000235">
    <property type="entry name" value="Ribosomal_uS7"/>
</dbReference>
<dbReference type="GO" id="GO:0005840">
    <property type="term" value="C:ribosome"/>
    <property type="evidence" value="ECO:0007669"/>
    <property type="project" value="UniProtKB-KW"/>
</dbReference>
<evidence type="ECO:0000256" key="2">
    <source>
        <dbReference type="ARBA" id="ARBA00022980"/>
    </source>
</evidence>
<dbReference type="EMBL" id="MH917293">
    <property type="protein sequence ID" value="QES94797.1"/>
    <property type="molecule type" value="Genomic_DNA"/>
</dbReference>
<dbReference type="PANTHER" id="PTHR11205">
    <property type="entry name" value="RIBOSOMAL PROTEIN S7"/>
    <property type="match status" value="1"/>
</dbReference>
<evidence type="ECO:0000256" key="3">
    <source>
        <dbReference type="ARBA" id="ARBA00023274"/>
    </source>
</evidence>
<feature type="domain" description="Small ribosomal subunit protein uS7" evidence="4">
    <location>
        <begin position="8"/>
        <end position="99"/>
    </location>
</feature>
<dbReference type="SUPFAM" id="SSF47973">
    <property type="entry name" value="Ribosomal protein S7"/>
    <property type="match status" value="1"/>
</dbReference>
<dbReference type="GO" id="GO:1990904">
    <property type="term" value="C:ribonucleoprotein complex"/>
    <property type="evidence" value="ECO:0007669"/>
    <property type="project" value="UniProtKB-KW"/>
</dbReference>
<protein>
    <submittedName>
        <fullName evidence="5">Ribosomal protein S7</fullName>
    </submittedName>
</protein>
<accession>A0A5J6DTM0</accession>
<dbReference type="PIRSF" id="PIRSF002122">
    <property type="entry name" value="RPS7p_RPS7a_RPS5e_RPS7o"/>
    <property type="match status" value="1"/>
</dbReference>
<keyword evidence="2 5" id="KW-0689">Ribosomal protein</keyword>
<dbReference type="Gene3D" id="1.10.455.10">
    <property type="entry name" value="Ribosomal protein S7 domain"/>
    <property type="match status" value="1"/>
</dbReference>
<evidence type="ECO:0000313" key="5">
    <source>
        <dbReference type="EMBL" id="QES94797.1"/>
    </source>
</evidence>
<dbReference type="Pfam" id="PF00177">
    <property type="entry name" value="Ribosomal_S7"/>
    <property type="match status" value="1"/>
</dbReference>
<reference evidence="5" key="1">
    <citation type="journal article" date="2019" name="Sci. Rep.">
        <title>Dynamic evolution of mitochondrial genomes in Trebouxiophyceae, including the first completely assembled mtDNA from a lichen-symbiont microalga (Trebouxia sp. TR9).</title>
        <authorList>
            <person name="Martinez-Alberola F."/>
            <person name="Barreno E."/>
            <person name="Casano L.M."/>
            <person name="Gasulla F."/>
            <person name="Molins A."/>
            <person name="del Campo E.M."/>
        </authorList>
    </citation>
    <scope>NUCLEOTIDE SEQUENCE</scope>
</reference>
<keyword evidence="3" id="KW-0687">Ribonucleoprotein</keyword>